<name>A0ACC2WT81_9TREE</name>
<comment type="caution">
    <text evidence="1">The sequence shown here is derived from an EMBL/GenBank/DDBJ whole genome shotgun (WGS) entry which is preliminary data.</text>
</comment>
<reference evidence="1" key="1">
    <citation type="submission" date="2023-04" db="EMBL/GenBank/DDBJ databases">
        <title>Draft Genome sequencing of Naganishia species isolated from polar environments using Oxford Nanopore Technology.</title>
        <authorList>
            <person name="Leo P."/>
            <person name="Venkateswaran K."/>
        </authorList>
    </citation>
    <scope>NUCLEOTIDE SEQUENCE</scope>
    <source>
        <strain evidence="1">MNA-CCFEE 5425</strain>
    </source>
</reference>
<keyword evidence="2" id="KW-1185">Reference proteome</keyword>
<proteinExistence type="predicted"/>
<sequence length="164" mass="17467">MSRLPDPPGFAPVLALGAGNGASGAGIKGKNKKAIASATSGTQLQQREEQEEMVLRRGNDLKMKKAWEVALAAAFEPFKQTTSAPSSSSSSSDVTKPAVAKQSQPLLWAPMAAYIACQALVLGLGVYKCKQMGLVPTGTGDWLQFETRREPPEWSAVRLDTYGQ</sequence>
<organism evidence="1 2">
    <name type="scientific">Naganishia vaughanmartiniae</name>
    <dbReference type="NCBI Taxonomy" id="1424756"/>
    <lineage>
        <taxon>Eukaryota</taxon>
        <taxon>Fungi</taxon>
        <taxon>Dikarya</taxon>
        <taxon>Basidiomycota</taxon>
        <taxon>Agaricomycotina</taxon>
        <taxon>Tremellomycetes</taxon>
        <taxon>Filobasidiales</taxon>
        <taxon>Filobasidiaceae</taxon>
        <taxon>Naganishia</taxon>
    </lineage>
</organism>
<evidence type="ECO:0000313" key="2">
    <source>
        <dbReference type="Proteomes" id="UP001243375"/>
    </source>
</evidence>
<evidence type="ECO:0000313" key="1">
    <source>
        <dbReference type="EMBL" id="KAJ9114252.1"/>
    </source>
</evidence>
<protein>
    <submittedName>
        <fullName evidence="1">Uncharacterized protein</fullName>
    </submittedName>
</protein>
<gene>
    <name evidence="1" type="ORF">QFC22_005704</name>
</gene>
<dbReference type="EMBL" id="JASBWU010000019">
    <property type="protein sequence ID" value="KAJ9114252.1"/>
    <property type="molecule type" value="Genomic_DNA"/>
</dbReference>
<dbReference type="Proteomes" id="UP001243375">
    <property type="component" value="Unassembled WGS sequence"/>
</dbReference>
<accession>A0ACC2WT81</accession>